<comment type="caution">
    <text evidence="3">The sequence shown here is derived from an EMBL/GenBank/DDBJ whole genome shotgun (WGS) entry which is preliminary data.</text>
</comment>
<feature type="region of interest" description="Disordered" evidence="1">
    <location>
        <begin position="184"/>
        <end position="210"/>
    </location>
</feature>
<keyword evidence="4" id="KW-1185">Reference proteome</keyword>
<dbReference type="EMBL" id="JALLBG020000178">
    <property type="protein sequence ID" value="KAL3760617.1"/>
    <property type="molecule type" value="Genomic_DNA"/>
</dbReference>
<evidence type="ECO:0000313" key="4">
    <source>
        <dbReference type="Proteomes" id="UP001530293"/>
    </source>
</evidence>
<dbReference type="Pfam" id="PF04607">
    <property type="entry name" value="RelA_SpoT"/>
    <property type="match status" value="1"/>
</dbReference>
<gene>
    <name evidence="3" type="ORF">ACHAWU_002439</name>
</gene>
<reference evidence="3 4" key="1">
    <citation type="submission" date="2024-10" db="EMBL/GenBank/DDBJ databases">
        <title>Updated reference genomes for cyclostephanoid diatoms.</title>
        <authorList>
            <person name="Roberts W.R."/>
            <person name="Alverson A.J."/>
        </authorList>
    </citation>
    <scope>NUCLEOTIDE SEQUENCE [LARGE SCALE GENOMIC DNA]</scope>
    <source>
        <strain evidence="3 4">AJA232-27</strain>
    </source>
</reference>
<dbReference type="Proteomes" id="UP001530293">
    <property type="component" value="Unassembled WGS sequence"/>
</dbReference>
<feature type="compositionally biased region" description="Basic residues" evidence="1">
    <location>
        <begin position="116"/>
        <end position="126"/>
    </location>
</feature>
<dbReference type="SMART" id="SM00954">
    <property type="entry name" value="RelA_SpoT"/>
    <property type="match status" value="1"/>
</dbReference>
<dbReference type="SUPFAM" id="SSF109604">
    <property type="entry name" value="HD-domain/PDEase-like"/>
    <property type="match status" value="1"/>
</dbReference>
<dbReference type="InterPro" id="IPR043519">
    <property type="entry name" value="NT_sf"/>
</dbReference>
<evidence type="ECO:0000256" key="1">
    <source>
        <dbReference type="SAM" id="MobiDB-lite"/>
    </source>
</evidence>
<evidence type="ECO:0000259" key="2">
    <source>
        <dbReference type="SMART" id="SM00954"/>
    </source>
</evidence>
<dbReference type="Gene3D" id="1.10.3210.10">
    <property type="entry name" value="Hypothetical protein af1432"/>
    <property type="match status" value="1"/>
</dbReference>
<dbReference type="InterPro" id="IPR007685">
    <property type="entry name" value="RelA_SpoT"/>
</dbReference>
<organism evidence="3 4">
    <name type="scientific">Discostella pseudostelligera</name>
    <dbReference type="NCBI Taxonomy" id="259834"/>
    <lineage>
        <taxon>Eukaryota</taxon>
        <taxon>Sar</taxon>
        <taxon>Stramenopiles</taxon>
        <taxon>Ochrophyta</taxon>
        <taxon>Bacillariophyta</taxon>
        <taxon>Coscinodiscophyceae</taxon>
        <taxon>Thalassiosirophycidae</taxon>
        <taxon>Stephanodiscales</taxon>
        <taxon>Stephanodiscaceae</taxon>
        <taxon>Discostella</taxon>
    </lineage>
</organism>
<dbReference type="PANTHER" id="PTHR21262:SF31">
    <property type="entry name" value="GTP PYROPHOSPHOKINASE"/>
    <property type="match status" value="1"/>
</dbReference>
<name>A0ABD3MAI5_9STRA</name>
<dbReference type="AlphaFoldDB" id="A0ABD3MAI5"/>
<feature type="domain" description="RelA/SpoT" evidence="2">
    <location>
        <begin position="634"/>
        <end position="784"/>
    </location>
</feature>
<dbReference type="PANTHER" id="PTHR21262">
    <property type="entry name" value="GUANOSINE-3',5'-BIS DIPHOSPHATE 3'-PYROPHOSPHOHYDROLASE"/>
    <property type="match status" value="1"/>
</dbReference>
<sequence length="930" mass="103999">MLFSFLGSSNAFHFPSKISCFDANIGDKYASTIYFGSAATTSHSVPCYSLPAKVSETYNLDAIEKEITSEQSSQRSKFNKSSRWNKRRAKRRRRNDRQATLPPKLADKSTAYSSKSPRRKGRRIPKTIRDDAQMPLWLSRYENEDFLTPYFGNVSSQSATSVRKPTERDISHMQRLHLALNGVYRHPSTSSSGMQSTSETPASSSSTDIPDAIPYFTPFEVYEIMDSIRVAANENTNLMAGCADFLYLMLTLEEEGVLTRNIETLSSNGEPWDDETLNSNGEPWDDETLNSNGEPWDDDDIGNSYGNVDWENGPERNGVGGDGPEPFSIMTRDVLVAAAFHYCDCVRARKAGVYEYARQAMEASLDMSLWKEPEEVKSKEQLSLPSYVEQFDRVDIDQEQDRATTAVVESEAMVVGTDRVRNSPVEHYGDESVKIVAEAARLKRAEIMATTVNSSGSLISKGAAGKANDDAEILRSFLVSLSEDWRALVIRSAACLYRLKGITDDLDFDDSVEDGTNNVSTGSSVLTWSTNVVARDAFKVYAPLAQRLGMHRLKSELENRAFRILYPSVLTTCVDDDFYLHNNASRQYSVASSLYTSDMNEMKSIVHVLSSRIEQLLKSDQVFIDQVEEVTVTSRVKEPYSLWRKMIRYRKEAAAAKNNASPDGVDRQFVPALKWIPDVIALRVVLRARRLSSLEDEESLSTRDKMMCYYALQLISDVWPASTRNEAKDYIKDPKPNGYQSLHYTASLTIAGEEWPFEVQIRSAEMHRVAEFGVAAHWDYKLQNKVIQSLPESSRPEGITPVLPPLSELKSEEQIIVTNPSRAIQKGRIASYIDALATSRETIVQNNLFVFLSSTEQAIDGIIVSIDPSATQVADVLKKFGANINGNLLDDISTGALTIYRNGVSTSLDEELYNGDVLTLPSIILDNLHI</sequence>
<feature type="compositionally biased region" description="Basic residues" evidence="1">
    <location>
        <begin position="77"/>
        <end position="95"/>
    </location>
</feature>
<dbReference type="Gene3D" id="3.30.460.10">
    <property type="entry name" value="Beta Polymerase, domain 2"/>
    <property type="match status" value="1"/>
</dbReference>
<evidence type="ECO:0000313" key="3">
    <source>
        <dbReference type="EMBL" id="KAL3760617.1"/>
    </source>
</evidence>
<accession>A0ABD3MAI5</accession>
<feature type="compositionally biased region" description="Low complexity" evidence="1">
    <location>
        <begin position="188"/>
        <end position="207"/>
    </location>
</feature>
<feature type="region of interest" description="Disordered" evidence="1">
    <location>
        <begin position="69"/>
        <end position="128"/>
    </location>
</feature>
<dbReference type="CDD" id="cd05399">
    <property type="entry name" value="NT_Rel-Spo_like"/>
    <property type="match status" value="1"/>
</dbReference>
<dbReference type="SUPFAM" id="SSF81301">
    <property type="entry name" value="Nucleotidyltransferase"/>
    <property type="match status" value="1"/>
</dbReference>
<proteinExistence type="predicted"/>
<protein>
    <recommendedName>
        <fullName evidence="2">RelA/SpoT domain-containing protein</fullName>
    </recommendedName>
</protein>